<proteinExistence type="predicted"/>
<organism evidence="1 2">
    <name type="scientific">Cyclospora cayetanensis</name>
    <dbReference type="NCBI Taxonomy" id="88456"/>
    <lineage>
        <taxon>Eukaryota</taxon>
        <taxon>Sar</taxon>
        <taxon>Alveolata</taxon>
        <taxon>Apicomplexa</taxon>
        <taxon>Conoidasida</taxon>
        <taxon>Coccidia</taxon>
        <taxon>Eucoccidiorida</taxon>
        <taxon>Eimeriorina</taxon>
        <taxon>Eimeriidae</taxon>
        <taxon>Cyclospora</taxon>
    </lineage>
</organism>
<dbReference type="EMBL" id="JROU02001802">
    <property type="protein sequence ID" value="OEH75189.1"/>
    <property type="molecule type" value="Genomic_DNA"/>
</dbReference>
<evidence type="ECO:0000313" key="2">
    <source>
        <dbReference type="Proteomes" id="UP000095192"/>
    </source>
</evidence>
<dbReference type="VEuPathDB" id="ToxoDB:LOC34623864"/>
<protein>
    <submittedName>
        <fullName evidence="1">Uncharacterized protein</fullName>
    </submittedName>
</protein>
<dbReference type="Gene3D" id="3.40.50.300">
    <property type="entry name" value="P-loop containing nucleotide triphosphate hydrolases"/>
    <property type="match status" value="1"/>
</dbReference>
<comment type="caution">
    <text evidence="1">The sequence shown here is derived from an EMBL/GenBank/DDBJ whole genome shotgun (WGS) entry which is preliminary data.</text>
</comment>
<sequence>MNQAPWLNGNAGDWFLRSLSYHTEHPVLKWATRGEAIRHGDIICIRGDSGSPKSLLLASAGGIGEECLLVLGNDSISPNLLKEQLLCRIKTVRGSLRSESAGKPEDFLLKCLAGLHVVSVASVDQLQQFVSSLPNLLSFGVLRNCRVVFFDDLDLGMVPGSAFGQQMARLTDVVRSLLQIAAERSLLFMYGLAKRPDPQIQTAARGAFIPNHPITGMNVPHHTLHSYTTLANEQAAANSADTAAAGQYGCSSTPCQDDFWRPPRRFVLQLLCDPQQANPSGCFPSRSISPFVCTSGTQESCVFAIGTDGECVLLQR</sequence>
<dbReference type="InParanoid" id="A0A1D3CVG5"/>
<keyword evidence="2" id="KW-1185">Reference proteome</keyword>
<dbReference type="Proteomes" id="UP000095192">
    <property type="component" value="Unassembled WGS sequence"/>
</dbReference>
<gene>
    <name evidence="1" type="ORF">cyc_08042</name>
</gene>
<dbReference type="SUPFAM" id="SSF52540">
    <property type="entry name" value="P-loop containing nucleoside triphosphate hydrolases"/>
    <property type="match status" value="1"/>
</dbReference>
<reference evidence="1 2" key="1">
    <citation type="journal article" date="2016" name="BMC Genomics">
        <title>Comparative genomics reveals Cyclospora cayetanensis possesses coccidia-like metabolism and invasion components but unique surface antigens.</title>
        <authorList>
            <person name="Liu S."/>
            <person name="Wang L."/>
            <person name="Zheng H."/>
            <person name="Xu Z."/>
            <person name="Roellig D.M."/>
            <person name="Li N."/>
            <person name="Frace M.A."/>
            <person name="Tang K."/>
            <person name="Arrowood M.J."/>
            <person name="Moss D.M."/>
            <person name="Zhang L."/>
            <person name="Feng Y."/>
            <person name="Xiao L."/>
        </authorList>
    </citation>
    <scope>NUCLEOTIDE SEQUENCE [LARGE SCALE GENOMIC DNA]</scope>
    <source>
        <strain evidence="1 2">CHN_HEN01</strain>
    </source>
</reference>
<name>A0A1D3CVG5_9EIME</name>
<dbReference type="InterPro" id="IPR027417">
    <property type="entry name" value="P-loop_NTPase"/>
</dbReference>
<dbReference type="VEuPathDB" id="ToxoDB:cyc_08042"/>
<evidence type="ECO:0000313" key="1">
    <source>
        <dbReference type="EMBL" id="OEH75189.1"/>
    </source>
</evidence>
<accession>A0A1D3CVG5</accession>
<dbReference type="AlphaFoldDB" id="A0A1D3CVG5"/>